<organism evidence="8 9">
    <name type="scientific">Tahibacter aquaticus</name>
    <dbReference type="NCBI Taxonomy" id="520092"/>
    <lineage>
        <taxon>Bacteria</taxon>
        <taxon>Pseudomonadati</taxon>
        <taxon>Pseudomonadota</taxon>
        <taxon>Gammaproteobacteria</taxon>
        <taxon>Lysobacterales</taxon>
        <taxon>Rhodanobacteraceae</taxon>
        <taxon>Tahibacter</taxon>
    </lineage>
</organism>
<dbReference type="PROSITE" id="PS00138">
    <property type="entry name" value="SUBTILASE_SER"/>
    <property type="match status" value="1"/>
</dbReference>
<dbReference type="InterPro" id="IPR008979">
    <property type="entry name" value="Galactose-bd-like_sf"/>
</dbReference>
<dbReference type="AlphaFoldDB" id="A0A4R6YRN1"/>
<keyword evidence="9" id="KW-1185">Reference proteome</keyword>
<accession>A0A4R6YRN1</accession>
<dbReference type="SUPFAM" id="SSF52743">
    <property type="entry name" value="Subtilisin-like"/>
    <property type="match status" value="1"/>
</dbReference>
<feature type="active site" description="Charge relay system" evidence="5">
    <location>
        <position position="544"/>
    </location>
</feature>
<dbReference type="InterPro" id="IPR003961">
    <property type="entry name" value="FN3_dom"/>
</dbReference>
<dbReference type="CDD" id="cd00063">
    <property type="entry name" value="FN3"/>
    <property type="match status" value="1"/>
</dbReference>
<sequence>MRKPLYIALLAALIGSSVTALAADSVRVRLDHAARNSLEALSITPLKREAYASFQILELSRADADKLVASTDRARILADAGRIRFNQVDFDPLQDPARIGNGFFPTTTAGEGLHLVQFDAPIKDSWREALQQRGLRVLQYYPGETYLVWGLIDNVAETVSLPHVRWQGGFLADYKINPDLHGRRGRIANVDVHFYNNGDVAGVVGALEKLGARVLTHAPAQPDKAFFDAWIEVDADRLADIARLPQVLALAYASPTIRYEDEMAAQIVAGNYNAANQPQTGYVPWLAGFGFNGNGATWAVVDTGVDLGHPDLSPRIVGGFSYPGCAAPNGDDEAGGGHGTHVAGIIAGMAIGDGGDATVDEDDANGFRYGQGLATGASIYAVCTGAAWPPDGGWQSLSKTSLSGNAIGMNASWHTGEPAPHGYQASERTFDMMIRDGDFDAAGNQPFIIAFSAGNGGPGASTITAPKEAKNPITTASSLNFRAGAIGNVSGFSSRGPALDGRVLPTIAAPGETIASTRRRAGATQCGTPIAGTNGYYSNCSGTSMAAPQVSGTLAILAQWWRGNHAGATFSPAMAKALLINGAIDMTAADVPNNNEGWGRINLPRTTGGGVPRQMLDQTVILDNAGDAHVLSVGISDPTRPVRISLAWTDAPGAVGASPALVNDLDLEVDNGANLYKGNVMAAGVSTTGGTADAKNNLENVFLPAGTSGSLTVRVRATALPGDGVPGTGDATDQDFALICDNCSLVSNYSLAATPSAMEVCAPAGAASTINVGSILGYNTPVALTTSNVPAGATLNVSPASVVPGNSATATFAPGSAAAGSYVMNVDASSASGNQSLPLSLVLATVTPAVPALTAPADNATLVAATPTLSWSASAQTRNYTVEVATDAAFGAIVFTQNVIGTASSVTVAPALNSNTRYYWRVRAANICGTSANAPVFTFKTAPAPGDCADTQTPNLVFSNDIEGDMSTWATTGSTGASTWAVSTARPFSPTKSWLAADLASTSDQRLISPAITLPAGQSPLTLSFQSDLNLEPRTAGGCWDGGLLEVSTNDGSSWTQVPNAQLLTDPYTGALNDGPGNGLQAWCGARAYKKSVVDLNSYAGQTVRFRFRVSSDSSVGLAPHGWYVDDVKVQGCSAAPVDQIFRNSFEP</sequence>
<gene>
    <name evidence="8" type="ORF">DFR29_11253</name>
</gene>
<evidence type="ECO:0000256" key="2">
    <source>
        <dbReference type="ARBA" id="ARBA00022670"/>
    </source>
</evidence>
<reference evidence="8 9" key="1">
    <citation type="submission" date="2019-03" db="EMBL/GenBank/DDBJ databases">
        <title>Genomic Encyclopedia of Type Strains, Phase IV (KMG-IV): sequencing the most valuable type-strain genomes for metagenomic binning, comparative biology and taxonomic classification.</title>
        <authorList>
            <person name="Goeker M."/>
        </authorList>
    </citation>
    <scope>NUCLEOTIDE SEQUENCE [LARGE SCALE GENOMIC DNA]</scope>
    <source>
        <strain evidence="8 9">DSM 21667</strain>
    </source>
</reference>
<dbReference type="GO" id="GO:0006508">
    <property type="term" value="P:proteolysis"/>
    <property type="evidence" value="ECO:0007669"/>
    <property type="project" value="UniProtKB-KW"/>
</dbReference>
<evidence type="ECO:0000256" key="1">
    <source>
        <dbReference type="ARBA" id="ARBA00011073"/>
    </source>
</evidence>
<evidence type="ECO:0000313" key="9">
    <source>
        <dbReference type="Proteomes" id="UP000295293"/>
    </source>
</evidence>
<name>A0A4R6YRN1_9GAMM</name>
<keyword evidence="6" id="KW-0732">Signal</keyword>
<dbReference type="EMBL" id="SNZH01000012">
    <property type="protein sequence ID" value="TDR40739.1"/>
    <property type="molecule type" value="Genomic_DNA"/>
</dbReference>
<dbReference type="InterPro" id="IPR023828">
    <property type="entry name" value="Peptidase_S8_Ser-AS"/>
</dbReference>
<dbReference type="SUPFAM" id="SSF49265">
    <property type="entry name" value="Fibronectin type III"/>
    <property type="match status" value="1"/>
</dbReference>
<dbReference type="PRINTS" id="PR00723">
    <property type="entry name" value="SUBTILISIN"/>
</dbReference>
<dbReference type="InterPro" id="IPR036852">
    <property type="entry name" value="Peptidase_S8/S53_dom_sf"/>
</dbReference>
<dbReference type="OrthoDB" id="614750at2"/>
<feature type="active site" description="Charge relay system" evidence="5">
    <location>
        <position position="338"/>
    </location>
</feature>
<comment type="caution">
    <text evidence="8">The sequence shown here is derived from an EMBL/GenBank/DDBJ whole genome shotgun (WGS) entry which is preliminary data.</text>
</comment>
<dbReference type="InterPro" id="IPR034058">
    <property type="entry name" value="TagA/B/C/D_pept_dom"/>
</dbReference>
<dbReference type="PROSITE" id="PS50853">
    <property type="entry name" value="FN3"/>
    <property type="match status" value="1"/>
</dbReference>
<dbReference type="InterPro" id="IPR036116">
    <property type="entry name" value="FN3_sf"/>
</dbReference>
<dbReference type="InterPro" id="IPR051048">
    <property type="entry name" value="Peptidase_S8/S53_subtilisin"/>
</dbReference>
<dbReference type="RefSeq" id="WP_133820111.1">
    <property type="nucleotide sequence ID" value="NZ_SNZH01000012.1"/>
</dbReference>
<dbReference type="PROSITE" id="PS51892">
    <property type="entry name" value="SUBTILASE"/>
    <property type="match status" value="1"/>
</dbReference>
<dbReference type="InterPro" id="IPR013783">
    <property type="entry name" value="Ig-like_fold"/>
</dbReference>
<feature type="domain" description="Fibronectin type-III" evidence="7">
    <location>
        <begin position="847"/>
        <end position="944"/>
    </location>
</feature>
<evidence type="ECO:0000256" key="3">
    <source>
        <dbReference type="ARBA" id="ARBA00022801"/>
    </source>
</evidence>
<dbReference type="Gene3D" id="2.60.120.380">
    <property type="match status" value="1"/>
</dbReference>
<evidence type="ECO:0000259" key="7">
    <source>
        <dbReference type="PROSITE" id="PS50853"/>
    </source>
</evidence>
<evidence type="ECO:0000313" key="8">
    <source>
        <dbReference type="EMBL" id="TDR40739.1"/>
    </source>
</evidence>
<feature type="signal peptide" evidence="6">
    <location>
        <begin position="1"/>
        <end position="22"/>
    </location>
</feature>
<evidence type="ECO:0000256" key="5">
    <source>
        <dbReference type="PROSITE-ProRule" id="PRU01240"/>
    </source>
</evidence>
<evidence type="ECO:0000256" key="4">
    <source>
        <dbReference type="ARBA" id="ARBA00022825"/>
    </source>
</evidence>
<dbReference type="CDD" id="cd04842">
    <property type="entry name" value="Peptidases_S8_Kp43_protease"/>
    <property type="match status" value="1"/>
</dbReference>
<protein>
    <submittedName>
        <fullName evidence="8">Subtilisin family serine protease</fullName>
    </submittedName>
</protein>
<evidence type="ECO:0000256" key="6">
    <source>
        <dbReference type="SAM" id="SignalP"/>
    </source>
</evidence>
<dbReference type="NCBIfam" id="NF038128">
    <property type="entry name" value="choice_anch_J"/>
    <property type="match status" value="1"/>
</dbReference>
<dbReference type="SUPFAM" id="SSF49785">
    <property type="entry name" value="Galactose-binding domain-like"/>
    <property type="match status" value="1"/>
</dbReference>
<proteinExistence type="inferred from homology"/>
<dbReference type="InterPro" id="IPR000209">
    <property type="entry name" value="Peptidase_S8/S53_dom"/>
</dbReference>
<dbReference type="PANTHER" id="PTHR43399:SF4">
    <property type="entry name" value="CELL WALL-ASSOCIATED PROTEASE"/>
    <property type="match status" value="1"/>
</dbReference>
<dbReference type="GO" id="GO:0004252">
    <property type="term" value="F:serine-type endopeptidase activity"/>
    <property type="evidence" value="ECO:0007669"/>
    <property type="project" value="UniProtKB-UniRule"/>
</dbReference>
<comment type="similarity">
    <text evidence="1 5">Belongs to the peptidase S8 family.</text>
</comment>
<dbReference type="PROSITE" id="PS00137">
    <property type="entry name" value="SUBTILASE_HIS"/>
    <property type="match status" value="1"/>
</dbReference>
<keyword evidence="3 5" id="KW-0378">Hydrolase</keyword>
<dbReference type="Gene3D" id="2.60.40.10">
    <property type="entry name" value="Immunoglobulins"/>
    <property type="match status" value="1"/>
</dbReference>
<keyword evidence="4 5" id="KW-0720">Serine protease</keyword>
<keyword evidence="2 5" id="KW-0645">Protease</keyword>
<dbReference type="Gene3D" id="2.60.120.200">
    <property type="match status" value="1"/>
</dbReference>
<dbReference type="Proteomes" id="UP000295293">
    <property type="component" value="Unassembled WGS sequence"/>
</dbReference>
<dbReference type="PANTHER" id="PTHR43399">
    <property type="entry name" value="SUBTILISIN-RELATED"/>
    <property type="match status" value="1"/>
</dbReference>
<dbReference type="InterPro" id="IPR015500">
    <property type="entry name" value="Peptidase_S8_subtilisin-rel"/>
</dbReference>
<dbReference type="Pfam" id="PF00082">
    <property type="entry name" value="Peptidase_S8"/>
    <property type="match status" value="1"/>
</dbReference>
<feature type="chain" id="PRO_5020571461" evidence="6">
    <location>
        <begin position="23"/>
        <end position="1148"/>
    </location>
</feature>
<dbReference type="Gene3D" id="3.40.50.200">
    <property type="entry name" value="Peptidase S8/S53 domain"/>
    <property type="match status" value="1"/>
</dbReference>
<dbReference type="InterPro" id="IPR022398">
    <property type="entry name" value="Peptidase_S8_His-AS"/>
</dbReference>
<feature type="active site" description="Charge relay system" evidence="5">
    <location>
        <position position="302"/>
    </location>
</feature>